<organism evidence="2 3">
    <name type="scientific">Phytophthora fragariae</name>
    <dbReference type="NCBI Taxonomy" id="53985"/>
    <lineage>
        <taxon>Eukaryota</taxon>
        <taxon>Sar</taxon>
        <taxon>Stramenopiles</taxon>
        <taxon>Oomycota</taxon>
        <taxon>Peronosporomycetes</taxon>
        <taxon>Peronosporales</taxon>
        <taxon>Peronosporaceae</taxon>
        <taxon>Phytophthora</taxon>
    </lineage>
</organism>
<sequence length="276" mass="30741">MEVKDEKRGSMTLAARVALLTEMEVKGEERSSMTSAARVALLTEMETKAEERAKRYVATVRPAMASARYARDDVGEPRRPQEEGGKAGAEEDEHLRGTEEGELRSRCKETERLRRSEEGVPQPLSGADAQRDQSTSARCETTNIVVEEHSIEAEVRQARKLDRKEAKPRRVQHVIAKRVRYSNEVAAERQRRSDAAKRQAARMQKAVEARAALKDRRDRTVGDRMRCSKASLIQRSHYAGATAEKDAGAVAEQDAGQVRQVEADDGLPAAMMDVAK</sequence>
<feature type="region of interest" description="Disordered" evidence="1">
    <location>
        <begin position="63"/>
        <end position="142"/>
    </location>
</feature>
<feature type="compositionally biased region" description="Basic and acidic residues" evidence="1">
    <location>
        <begin position="69"/>
        <end position="118"/>
    </location>
</feature>
<dbReference type="EMBL" id="QXFW01000472">
    <property type="protein sequence ID" value="KAE9011205.1"/>
    <property type="molecule type" value="Genomic_DNA"/>
</dbReference>
<gene>
    <name evidence="2" type="ORF">PF011_g9469</name>
</gene>
<accession>A0A6A3L021</accession>
<protein>
    <submittedName>
        <fullName evidence="2">Uncharacterized protein</fullName>
    </submittedName>
</protein>
<dbReference type="Proteomes" id="UP000460718">
    <property type="component" value="Unassembled WGS sequence"/>
</dbReference>
<comment type="caution">
    <text evidence="2">The sequence shown here is derived from an EMBL/GenBank/DDBJ whole genome shotgun (WGS) entry which is preliminary data.</text>
</comment>
<dbReference type="AlphaFoldDB" id="A0A6A3L021"/>
<reference evidence="2 3" key="1">
    <citation type="submission" date="2018-09" db="EMBL/GenBank/DDBJ databases">
        <title>Genomic investigation of the strawberry pathogen Phytophthora fragariae indicates pathogenicity is determined by transcriptional variation in three key races.</title>
        <authorList>
            <person name="Adams T.M."/>
            <person name="Armitage A.D."/>
            <person name="Sobczyk M.K."/>
            <person name="Bates H.J."/>
            <person name="Dunwell J.M."/>
            <person name="Nellist C.F."/>
            <person name="Harrison R.J."/>
        </authorList>
    </citation>
    <scope>NUCLEOTIDE SEQUENCE [LARGE SCALE GENOMIC DNA]</scope>
    <source>
        <strain evidence="2 3">SCRP245</strain>
    </source>
</reference>
<evidence type="ECO:0000313" key="3">
    <source>
        <dbReference type="Proteomes" id="UP000460718"/>
    </source>
</evidence>
<evidence type="ECO:0000256" key="1">
    <source>
        <dbReference type="SAM" id="MobiDB-lite"/>
    </source>
</evidence>
<proteinExistence type="predicted"/>
<evidence type="ECO:0000313" key="2">
    <source>
        <dbReference type="EMBL" id="KAE9011205.1"/>
    </source>
</evidence>
<feature type="compositionally biased region" description="Polar residues" evidence="1">
    <location>
        <begin position="132"/>
        <end position="142"/>
    </location>
</feature>
<name>A0A6A3L021_9STRA</name>